<dbReference type="GeneID" id="25321960"/>
<dbReference type="Proteomes" id="UP000054342">
    <property type="component" value="Unassembled WGS sequence"/>
</dbReference>
<protein>
    <submittedName>
        <fullName evidence="1">Uncharacterized protein</fullName>
    </submittedName>
</protein>
<dbReference type="OrthoDB" id="4113725at2759"/>
<keyword evidence="2" id="KW-1185">Reference proteome</keyword>
<gene>
    <name evidence="1" type="ORF">PV05_00052</name>
</gene>
<dbReference type="RefSeq" id="XP_013320369.1">
    <property type="nucleotide sequence ID" value="XM_013464915.1"/>
</dbReference>
<organism evidence="1 2">
    <name type="scientific">Exophiala xenobiotica</name>
    <dbReference type="NCBI Taxonomy" id="348802"/>
    <lineage>
        <taxon>Eukaryota</taxon>
        <taxon>Fungi</taxon>
        <taxon>Dikarya</taxon>
        <taxon>Ascomycota</taxon>
        <taxon>Pezizomycotina</taxon>
        <taxon>Eurotiomycetes</taxon>
        <taxon>Chaetothyriomycetidae</taxon>
        <taxon>Chaetothyriales</taxon>
        <taxon>Herpotrichiellaceae</taxon>
        <taxon>Exophiala</taxon>
    </lineage>
</organism>
<dbReference type="EMBL" id="KN847317">
    <property type="protein sequence ID" value="KIW59785.1"/>
    <property type="molecule type" value="Genomic_DNA"/>
</dbReference>
<accession>A0A0D2EYL9</accession>
<evidence type="ECO:0000313" key="2">
    <source>
        <dbReference type="Proteomes" id="UP000054342"/>
    </source>
</evidence>
<evidence type="ECO:0000313" key="1">
    <source>
        <dbReference type="EMBL" id="KIW59785.1"/>
    </source>
</evidence>
<proteinExistence type="predicted"/>
<dbReference type="HOGENOM" id="CLU_112531_0_0_1"/>
<sequence length="208" mass="22201">MAARPLLLGLLATTRSRMPFVPLPNARRPSFFISVLKSATLTTSATSSSSPGINESRQVPNPFEEAKYAAFLGEADSDDGFEVGKLERGDTQELVDPVIALNAAFLGEADSDENLQALRVEAGESFVALDPSAVRNAAFLGEADSDDGFEAQRAEEGDRHEAMDATNAAFLGEADSDDGFEADFEVHPSKYAHRIEDTTESGFHAEGG</sequence>
<dbReference type="AlphaFoldDB" id="A0A0D2EYL9"/>
<name>A0A0D2EYL9_9EURO</name>
<reference evidence="1 2" key="1">
    <citation type="submission" date="2015-01" db="EMBL/GenBank/DDBJ databases">
        <title>The Genome Sequence of Exophiala xenobiotica CBS118157.</title>
        <authorList>
            <consortium name="The Broad Institute Genomics Platform"/>
            <person name="Cuomo C."/>
            <person name="de Hoog S."/>
            <person name="Gorbushina A."/>
            <person name="Stielow B."/>
            <person name="Teixiera M."/>
            <person name="Abouelleil A."/>
            <person name="Chapman S.B."/>
            <person name="Priest M."/>
            <person name="Young S.K."/>
            <person name="Wortman J."/>
            <person name="Nusbaum C."/>
            <person name="Birren B."/>
        </authorList>
    </citation>
    <scope>NUCLEOTIDE SEQUENCE [LARGE SCALE GENOMIC DNA]</scope>
    <source>
        <strain evidence="1 2">CBS 118157</strain>
    </source>
</reference>